<evidence type="ECO:0000313" key="12">
    <source>
        <dbReference type="EMBL" id="CAA7025840.1"/>
    </source>
</evidence>
<reference evidence="12 13" key="1">
    <citation type="submission" date="2020-01" db="EMBL/GenBank/DDBJ databases">
        <authorList>
            <person name="Mishra B."/>
        </authorList>
    </citation>
    <scope>NUCLEOTIDE SEQUENCE [LARGE SCALE GENOMIC DNA]</scope>
</reference>
<evidence type="ECO:0000256" key="2">
    <source>
        <dbReference type="ARBA" id="ARBA00007282"/>
    </source>
</evidence>
<name>A0A6D2IL27_9BRAS</name>
<dbReference type="InterPro" id="IPR032805">
    <property type="entry name" value="Wax_synthase_dom"/>
</dbReference>
<keyword evidence="13" id="KW-1185">Reference proteome</keyword>
<keyword evidence="3" id="KW-0808">Transferase</keyword>
<dbReference type="InterPro" id="IPR044851">
    <property type="entry name" value="Wax_synthase"/>
</dbReference>
<evidence type="ECO:0000256" key="4">
    <source>
        <dbReference type="ARBA" id="ARBA00022692"/>
    </source>
</evidence>
<keyword evidence="5 9" id="KW-1133">Transmembrane helix</keyword>
<sequence>MDEELKIFIKVWVYAIISVTYCYYISSRIKTGVLRLLSIIPVCALLYLLPLFSSSRKLYMIPFTAFCLHANLKLFLFAFDQGPLFPLPSNLPRFICFTCLPVELQQNPKSHPSQNHFPKWVLGIKVAIFGVLLKVDCYNQPKILLLVLRPLEMYLRVELLFTLIKFLVSITLGCDLEPVFNEPYLATSLQDFWGRRWNLMVSSTLRSGVYTPVRRVCGRLMSSDRARLMGFFAAFIVSGASHELLHFYFTRETPSWELTVFFTLNGVCTAVEMAVKRTKFGLRWQVRPVVSWMLTMGFLVLTGFLFFPFV</sequence>
<accession>A0A6D2IL27</accession>
<evidence type="ECO:0000259" key="10">
    <source>
        <dbReference type="Pfam" id="PF13813"/>
    </source>
</evidence>
<comment type="similarity">
    <text evidence="2">Belongs to the wax synthase family.</text>
</comment>
<feature type="transmembrane region" description="Helical" evidence="9">
    <location>
        <begin position="32"/>
        <end position="52"/>
    </location>
</feature>
<dbReference type="PIRSF" id="PIRSF037006">
    <property type="entry name" value="Wax_synthase"/>
    <property type="match status" value="1"/>
</dbReference>
<dbReference type="PANTHER" id="PTHR31595">
    <property type="entry name" value="LONG-CHAIN-ALCOHOL O-FATTY-ACYLTRANSFERASE 3-RELATED"/>
    <property type="match status" value="1"/>
</dbReference>
<feature type="transmembrane region" description="Helical" evidence="9">
    <location>
        <begin position="228"/>
        <end position="249"/>
    </location>
</feature>
<evidence type="ECO:0000256" key="9">
    <source>
        <dbReference type="SAM" id="Phobius"/>
    </source>
</evidence>
<evidence type="ECO:0000313" key="11">
    <source>
        <dbReference type="EMBL" id="CAA7021158.1"/>
    </source>
</evidence>
<comment type="subcellular location">
    <subcellularLocation>
        <location evidence="1">Membrane</location>
        <topology evidence="1">Multi-pass membrane protein</topology>
    </subcellularLocation>
</comment>
<dbReference type="GO" id="GO:0006629">
    <property type="term" value="P:lipid metabolic process"/>
    <property type="evidence" value="ECO:0007669"/>
    <property type="project" value="UniProtKB-KW"/>
</dbReference>
<dbReference type="EMBL" id="CACVBM020001045">
    <property type="protein sequence ID" value="CAA7025840.1"/>
    <property type="molecule type" value="Genomic_DNA"/>
</dbReference>
<protein>
    <recommendedName>
        <fullName evidence="10">Wax synthase domain-containing protein</fullName>
    </recommendedName>
</protein>
<dbReference type="OrthoDB" id="1077582at2759"/>
<feature type="transmembrane region" description="Helical" evidence="9">
    <location>
        <begin position="7"/>
        <end position="26"/>
    </location>
</feature>
<keyword evidence="4 9" id="KW-0812">Transmembrane</keyword>
<evidence type="ECO:0000256" key="7">
    <source>
        <dbReference type="ARBA" id="ARBA00023136"/>
    </source>
</evidence>
<proteinExistence type="inferred from homology"/>
<dbReference type="GO" id="GO:0016020">
    <property type="term" value="C:membrane"/>
    <property type="evidence" value="ECO:0007669"/>
    <property type="project" value="UniProtKB-SubCell"/>
</dbReference>
<dbReference type="Proteomes" id="UP000467841">
    <property type="component" value="Unassembled WGS sequence"/>
</dbReference>
<evidence type="ECO:0000256" key="5">
    <source>
        <dbReference type="ARBA" id="ARBA00022989"/>
    </source>
</evidence>
<evidence type="ECO:0000313" key="13">
    <source>
        <dbReference type="Proteomes" id="UP000467841"/>
    </source>
</evidence>
<evidence type="ECO:0000256" key="8">
    <source>
        <dbReference type="ARBA" id="ARBA00023315"/>
    </source>
</evidence>
<keyword evidence="6" id="KW-0443">Lipid metabolism</keyword>
<gene>
    <name evidence="12" type="ORF">MERR_LOCUS13075</name>
    <name evidence="11" type="ORF">MERR_LOCUS8393</name>
</gene>
<dbReference type="EMBL" id="CACVBM020000588">
    <property type="protein sequence ID" value="CAA7021158.1"/>
    <property type="molecule type" value="Genomic_DNA"/>
</dbReference>
<organism evidence="12 13">
    <name type="scientific">Microthlaspi erraticum</name>
    <dbReference type="NCBI Taxonomy" id="1685480"/>
    <lineage>
        <taxon>Eukaryota</taxon>
        <taxon>Viridiplantae</taxon>
        <taxon>Streptophyta</taxon>
        <taxon>Embryophyta</taxon>
        <taxon>Tracheophyta</taxon>
        <taxon>Spermatophyta</taxon>
        <taxon>Magnoliopsida</taxon>
        <taxon>eudicotyledons</taxon>
        <taxon>Gunneridae</taxon>
        <taxon>Pentapetalae</taxon>
        <taxon>rosids</taxon>
        <taxon>malvids</taxon>
        <taxon>Brassicales</taxon>
        <taxon>Brassicaceae</taxon>
        <taxon>Coluteocarpeae</taxon>
        <taxon>Microthlaspi</taxon>
    </lineage>
</organism>
<feature type="transmembrane region" description="Helical" evidence="9">
    <location>
        <begin position="255"/>
        <end position="275"/>
    </location>
</feature>
<dbReference type="GO" id="GO:0008374">
    <property type="term" value="F:O-acyltransferase activity"/>
    <property type="evidence" value="ECO:0007669"/>
    <property type="project" value="InterPro"/>
</dbReference>
<evidence type="ECO:0000256" key="3">
    <source>
        <dbReference type="ARBA" id="ARBA00022679"/>
    </source>
</evidence>
<feature type="domain" description="Wax synthase" evidence="10">
    <location>
        <begin position="177"/>
        <end position="262"/>
    </location>
</feature>
<dbReference type="Pfam" id="PF13813">
    <property type="entry name" value="MBOAT_2"/>
    <property type="match status" value="1"/>
</dbReference>
<dbReference type="PANTHER" id="PTHR31595:SF70">
    <property type="entry name" value="LONG-CHAIN-ALCOHOL O-FATTY-ACYLTRANSFERASE 3-RELATED"/>
    <property type="match status" value="1"/>
</dbReference>
<keyword evidence="8" id="KW-0012">Acyltransferase</keyword>
<feature type="transmembrane region" description="Helical" evidence="9">
    <location>
        <begin position="287"/>
        <end position="307"/>
    </location>
</feature>
<dbReference type="InterPro" id="IPR017088">
    <property type="entry name" value="Wax_synthase_Magnoliopsida"/>
</dbReference>
<evidence type="ECO:0000256" key="1">
    <source>
        <dbReference type="ARBA" id="ARBA00004141"/>
    </source>
</evidence>
<evidence type="ECO:0000256" key="6">
    <source>
        <dbReference type="ARBA" id="ARBA00023098"/>
    </source>
</evidence>
<keyword evidence="7 9" id="KW-0472">Membrane</keyword>
<dbReference type="AlphaFoldDB" id="A0A6D2IL27"/>